<keyword evidence="7" id="KW-1185">Reference proteome</keyword>
<dbReference type="EMBL" id="FUXM01000007">
    <property type="protein sequence ID" value="SJZ79940.1"/>
    <property type="molecule type" value="Genomic_DNA"/>
</dbReference>
<dbReference type="InterPro" id="IPR005119">
    <property type="entry name" value="LysR_subst-bd"/>
</dbReference>
<evidence type="ECO:0000313" key="7">
    <source>
        <dbReference type="Proteomes" id="UP000189933"/>
    </source>
</evidence>
<evidence type="ECO:0000259" key="5">
    <source>
        <dbReference type="PROSITE" id="PS50931"/>
    </source>
</evidence>
<name>A0A1T4NKY8_9FIRM</name>
<dbReference type="GO" id="GO:0000976">
    <property type="term" value="F:transcription cis-regulatory region binding"/>
    <property type="evidence" value="ECO:0007669"/>
    <property type="project" value="TreeGrafter"/>
</dbReference>
<accession>A0A1T4NKY8</accession>
<dbReference type="InterPro" id="IPR036390">
    <property type="entry name" value="WH_DNA-bd_sf"/>
</dbReference>
<dbReference type="InterPro" id="IPR036388">
    <property type="entry name" value="WH-like_DNA-bd_sf"/>
</dbReference>
<evidence type="ECO:0000256" key="2">
    <source>
        <dbReference type="ARBA" id="ARBA00023015"/>
    </source>
</evidence>
<dbReference type="PRINTS" id="PR00039">
    <property type="entry name" value="HTHLYSR"/>
</dbReference>
<comment type="similarity">
    <text evidence="1">Belongs to the LysR transcriptional regulatory family.</text>
</comment>
<dbReference type="Pfam" id="PF00126">
    <property type="entry name" value="HTH_1"/>
    <property type="match status" value="1"/>
</dbReference>
<dbReference type="Proteomes" id="UP000189933">
    <property type="component" value="Unassembled WGS sequence"/>
</dbReference>
<protein>
    <submittedName>
        <fullName evidence="6">DNA-binding transcriptional regulator, LysR family</fullName>
    </submittedName>
</protein>
<dbReference type="Pfam" id="PF03466">
    <property type="entry name" value="LysR_substrate"/>
    <property type="match status" value="1"/>
</dbReference>
<dbReference type="PANTHER" id="PTHR30126:SF40">
    <property type="entry name" value="HTH-TYPE TRANSCRIPTIONAL REGULATOR GLTR"/>
    <property type="match status" value="1"/>
</dbReference>
<keyword evidence="2" id="KW-0805">Transcription regulation</keyword>
<dbReference type="Gene3D" id="1.10.10.10">
    <property type="entry name" value="Winged helix-like DNA-binding domain superfamily/Winged helix DNA-binding domain"/>
    <property type="match status" value="1"/>
</dbReference>
<dbReference type="SUPFAM" id="SSF46785">
    <property type="entry name" value="Winged helix' DNA-binding domain"/>
    <property type="match status" value="1"/>
</dbReference>
<proteinExistence type="inferred from homology"/>
<gene>
    <name evidence="6" type="ORF">SAMN02745885_00960</name>
</gene>
<reference evidence="7" key="1">
    <citation type="submission" date="2017-02" db="EMBL/GenBank/DDBJ databases">
        <authorList>
            <person name="Varghese N."/>
            <person name="Submissions S."/>
        </authorList>
    </citation>
    <scope>NUCLEOTIDE SEQUENCE [LARGE SCALE GENOMIC DNA]</scope>
    <source>
        <strain evidence="7">DSM 16521</strain>
    </source>
</reference>
<dbReference type="InterPro" id="IPR000847">
    <property type="entry name" value="LysR_HTH_N"/>
</dbReference>
<dbReference type="OrthoDB" id="108771at2"/>
<dbReference type="PANTHER" id="PTHR30126">
    <property type="entry name" value="HTH-TYPE TRANSCRIPTIONAL REGULATOR"/>
    <property type="match status" value="1"/>
</dbReference>
<feature type="domain" description="HTH lysR-type" evidence="5">
    <location>
        <begin position="1"/>
        <end position="58"/>
    </location>
</feature>
<keyword evidence="3 6" id="KW-0238">DNA-binding</keyword>
<dbReference type="Gene3D" id="3.40.190.290">
    <property type="match status" value="1"/>
</dbReference>
<dbReference type="SUPFAM" id="SSF53850">
    <property type="entry name" value="Periplasmic binding protein-like II"/>
    <property type="match status" value="1"/>
</dbReference>
<sequence length="318" mass="35887">MNLDYLKTLVVVAECRNLTEAAERLGVSQPAVTKQIKVLEERLNTRLLIRGKKNLELTEAGILLELYGRELLQLWEKAQLDLCKLSCQQAKQRLRIASMIKGPFLTWLLENFKKIYPRVPVEQVEGSLDFLTASKDILVISAERLKIPEYTGEAVYRDKLVLLTAKKHPLASLKTINFYELARQRIFTLKASYPFAMVAGKHNINCSQVITLDSLDAVLTAARTGQGVALVPKRVTLAYYQANMLLQELKVIGFQGEYQLWANYPEREFAAAASFMAFLKNSLTQEKIAAYFASSDQGSERIQTGVQMLTREKSSSIC</sequence>
<keyword evidence="4" id="KW-0804">Transcription</keyword>
<dbReference type="CDD" id="cd05466">
    <property type="entry name" value="PBP2_LTTR_substrate"/>
    <property type="match status" value="1"/>
</dbReference>
<dbReference type="RefSeq" id="WP_078665050.1">
    <property type="nucleotide sequence ID" value="NZ_FUXM01000007.1"/>
</dbReference>
<dbReference type="AlphaFoldDB" id="A0A1T4NKY8"/>
<evidence type="ECO:0000256" key="4">
    <source>
        <dbReference type="ARBA" id="ARBA00023163"/>
    </source>
</evidence>
<dbReference type="FunFam" id="1.10.10.10:FF:000001">
    <property type="entry name" value="LysR family transcriptional regulator"/>
    <property type="match status" value="1"/>
</dbReference>
<evidence type="ECO:0000256" key="1">
    <source>
        <dbReference type="ARBA" id="ARBA00009437"/>
    </source>
</evidence>
<organism evidence="6 7">
    <name type="scientific">Carboxydocella sporoproducens DSM 16521</name>
    <dbReference type="NCBI Taxonomy" id="1121270"/>
    <lineage>
        <taxon>Bacteria</taxon>
        <taxon>Bacillati</taxon>
        <taxon>Bacillota</taxon>
        <taxon>Clostridia</taxon>
        <taxon>Eubacteriales</taxon>
        <taxon>Clostridiales Family XVI. Incertae Sedis</taxon>
        <taxon>Carboxydocella</taxon>
    </lineage>
</organism>
<dbReference type="PROSITE" id="PS50931">
    <property type="entry name" value="HTH_LYSR"/>
    <property type="match status" value="1"/>
</dbReference>
<evidence type="ECO:0000256" key="3">
    <source>
        <dbReference type="ARBA" id="ARBA00023125"/>
    </source>
</evidence>
<evidence type="ECO:0000313" key="6">
    <source>
        <dbReference type="EMBL" id="SJZ79940.1"/>
    </source>
</evidence>
<dbReference type="GO" id="GO:0003700">
    <property type="term" value="F:DNA-binding transcription factor activity"/>
    <property type="evidence" value="ECO:0007669"/>
    <property type="project" value="InterPro"/>
</dbReference>